<dbReference type="Proteomes" id="UP000184440">
    <property type="component" value="Unassembled WGS sequence"/>
</dbReference>
<dbReference type="PANTHER" id="PTHR43433:SF10">
    <property type="entry name" value="AB HYDROLASE-1 DOMAIN-CONTAINING PROTEIN"/>
    <property type="match status" value="1"/>
</dbReference>
<sequence length="300" mass="32987">MHDRDQAVREVKTPDGRILTVSVVGPEHGWPVFLLHGTPGSRTGPQPRATVLYRRGVRLISYDRPGYGGSTRYPDRRIVHAAADVAAIADDLRISRFSVVGRSGGGPHALACAVMLPHRIHRVATLCSMAPNYADIDWYSGMTEENVAEFSKASDADESALNGRLLWRALRTAADPRSLLDHLLPQMVTADQMVLSDAPIQVLLVDAYGEAVRSGPFGWIDDVLALRGDWGFRVEDITVPVRVWHGADDNFSPVSHARWLASHIPGALFDLHPEQAHFSAIEVLPDMLTWLSTMPANALR</sequence>
<dbReference type="AlphaFoldDB" id="A0A1M7L1J2"/>
<dbReference type="STRING" id="134849.SAMN05443668_1011325"/>
<reference evidence="2 3" key="1">
    <citation type="submission" date="2016-11" db="EMBL/GenBank/DDBJ databases">
        <authorList>
            <person name="Jaros S."/>
            <person name="Januszkiewicz K."/>
            <person name="Wedrychowicz H."/>
        </authorList>
    </citation>
    <scope>NUCLEOTIDE SEQUENCE [LARGE SCALE GENOMIC DNA]</scope>
    <source>
        <strain evidence="2 3">DSM 46144</strain>
    </source>
</reference>
<accession>A0A1M7L1J2</accession>
<name>A0A1M7L1J2_9ACTN</name>
<gene>
    <name evidence="2" type="ORF">SAMN05443668_1011325</name>
</gene>
<dbReference type="GO" id="GO:0003824">
    <property type="term" value="F:catalytic activity"/>
    <property type="evidence" value="ECO:0007669"/>
    <property type="project" value="UniProtKB-ARBA"/>
</dbReference>
<dbReference type="PRINTS" id="PR00111">
    <property type="entry name" value="ABHYDROLASE"/>
</dbReference>
<dbReference type="InterPro" id="IPR050471">
    <property type="entry name" value="AB_hydrolase"/>
</dbReference>
<dbReference type="Gene3D" id="3.40.50.1820">
    <property type="entry name" value="alpha/beta hydrolase"/>
    <property type="match status" value="1"/>
</dbReference>
<dbReference type="OrthoDB" id="9800988at2"/>
<dbReference type="Pfam" id="PF00561">
    <property type="entry name" value="Abhydrolase_1"/>
    <property type="match status" value="1"/>
</dbReference>
<dbReference type="SUPFAM" id="SSF53474">
    <property type="entry name" value="alpha/beta-Hydrolases"/>
    <property type="match status" value="1"/>
</dbReference>
<proteinExistence type="predicted"/>
<evidence type="ECO:0000259" key="1">
    <source>
        <dbReference type="Pfam" id="PF00561"/>
    </source>
</evidence>
<feature type="domain" description="AB hydrolase-1" evidence="1">
    <location>
        <begin position="31"/>
        <end position="278"/>
    </location>
</feature>
<protein>
    <submittedName>
        <fullName evidence="2">Pimeloyl-ACP methyl ester carboxylesterase</fullName>
    </submittedName>
</protein>
<dbReference type="EMBL" id="FRCS01000001">
    <property type="protein sequence ID" value="SHM71746.1"/>
    <property type="molecule type" value="Genomic_DNA"/>
</dbReference>
<dbReference type="InterPro" id="IPR000073">
    <property type="entry name" value="AB_hydrolase_1"/>
</dbReference>
<evidence type="ECO:0000313" key="3">
    <source>
        <dbReference type="Proteomes" id="UP000184440"/>
    </source>
</evidence>
<evidence type="ECO:0000313" key="2">
    <source>
        <dbReference type="EMBL" id="SHM71746.1"/>
    </source>
</evidence>
<dbReference type="InterPro" id="IPR029058">
    <property type="entry name" value="AB_hydrolase_fold"/>
</dbReference>
<dbReference type="PANTHER" id="PTHR43433">
    <property type="entry name" value="HYDROLASE, ALPHA/BETA FOLD FAMILY PROTEIN"/>
    <property type="match status" value="1"/>
</dbReference>
<dbReference type="RefSeq" id="WP_073252406.1">
    <property type="nucleotide sequence ID" value="NZ_FRCS01000001.1"/>
</dbReference>
<keyword evidence="3" id="KW-1185">Reference proteome</keyword>
<organism evidence="2 3">
    <name type="scientific">Cryptosporangium aurantiacum</name>
    <dbReference type="NCBI Taxonomy" id="134849"/>
    <lineage>
        <taxon>Bacteria</taxon>
        <taxon>Bacillati</taxon>
        <taxon>Actinomycetota</taxon>
        <taxon>Actinomycetes</taxon>
        <taxon>Cryptosporangiales</taxon>
        <taxon>Cryptosporangiaceae</taxon>
        <taxon>Cryptosporangium</taxon>
    </lineage>
</organism>